<dbReference type="GeneID" id="81382732"/>
<sequence>MAALDTQPRYIYKIVPSSSPIREPLPERLPVSELDQKSGFVHLSMAHQVANTLNTFFKEEPLVYLLRIEYATVISNIRWESPDGKVCGPRPGEGLFPHLYNGLKLGRDEVESIAIWQNEGGWEKALNGAKPWLNETNSQVQTCSGIEKRDTEEICSKHVSRIKNVHHALTTLVP</sequence>
<dbReference type="InterPro" id="IPR009297">
    <property type="entry name" value="DUF952"/>
</dbReference>
<dbReference type="Proteomes" id="UP001147733">
    <property type="component" value="Unassembled WGS sequence"/>
</dbReference>
<reference evidence="1" key="2">
    <citation type="journal article" date="2023" name="IMA Fungus">
        <title>Comparative genomic study of the Penicillium genus elucidates a diverse pangenome and 15 lateral gene transfer events.</title>
        <authorList>
            <person name="Petersen C."/>
            <person name="Sorensen T."/>
            <person name="Nielsen M.R."/>
            <person name="Sondergaard T.E."/>
            <person name="Sorensen J.L."/>
            <person name="Fitzpatrick D.A."/>
            <person name="Frisvad J.C."/>
            <person name="Nielsen K.L."/>
        </authorList>
    </citation>
    <scope>NUCLEOTIDE SEQUENCE</scope>
    <source>
        <strain evidence="1">IBT 23319</strain>
    </source>
</reference>
<dbReference type="OrthoDB" id="3335358at2759"/>
<dbReference type="SUPFAM" id="SSF56399">
    <property type="entry name" value="ADP-ribosylation"/>
    <property type="match status" value="1"/>
</dbReference>
<dbReference type="AlphaFoldDB" id="A0A9W9TQZ8"/>
<evidence type="ECO:0000313" key="2">
    <source>
        <dbReference type="Proteomes" id="UP001147733"/>
    </source>
</evidence>
<keyword evidence="2" id="KW-1185">Reference proteome</keyword>
<reference evidence="1" key="1">
    <citation type="submission" date="2022-11" db="EMBL/GenBank/DDBJ databases">
        <authorList>
            <person name="Petersen C."/>
        </authorList>
    </citation>
    <scope>NUCLEOTIDE SEQUENCE</scope>
    <source>
        <strain evidence="1">IBT 23319</strain>
    </source>
</reference>
<protein>
    <submittedName>
        <fullName evidence="1">Uncharacterized protein</fullName>
    </submittedName>
</protein>
<dbReference type="EMBL" id="JAPQKT010000003">
    <property type="protein sequence ID" value="KAJ5235477.1"/>
    <property type="molecule type" value="Genomic_DNA"/>
</dbReference>
<gene>
    <name evidence="1" type="ORF">N7469_004645</name>
</gene>
<evidence type="ECO:0000313" key="1">
    <source>
        <dbReference type="EMBL" id="KAJ5235477.1"/>
    </source>
</evidence>
<dbReference type="RefSeq" id="XP_056502977.1">
    <property type="nucleotide sequence ID" value="XM_056643565.1"/>
</dbReference>
<dbReference type="PANTHER" id="PTHR34129:SF1">
    <property type="entry name" value="DUF952 DOMAIN-CONTAINING PROTEIN"/>
    <property type="match status" value="1"/>
</dbReference>
<dbReference type="Pfam" id="PF06108">
    <property type="entry name" value="DUF952"/>
    <property type="match status" value="1"/>
</dbReference>
<name>A0A9W9TQZ8_PENCI</name>
<dbReference type="Gene3D" id="3.20.170.20">
    <property type="entry name" value="Protein of unknown function DUF952"/>
    <property type="match status" value="1"/>
</dbReference>
<dbReference type="PANTHER" id="PTHR34129">
    <property type="entry name" value="BLR1139 PROTEIN"/>
    <property type="match status" value="1"/>
</dbReference>
<accession>A0A9W9TQZ8</accession>
<comment type="caution">
    <text evidence="1">The sequence shown here is derived from an EMBL/GenBank/DDBJ whole genome shotgun (WGS) entry which is preliminary data.</text>
</comment>
<proteinExistence type="predicted"/>
<organism evidence="1 2">
    <name type="scientific">Penicillium citrinum</name>
    <dbReference type="NCBI Taxonomy" id="5077"/>
    <lineage>
        <taxon>Eukaryota</taxon>
        <taxon>Fungi</taxon>
        <taxon>Dikarya</taxon>
        <taxon>Ascomycota</taxon>
        <taxon>Pezizomycotina</taxon>
        <taxon>Eurotiomycetes</taxon>
        <taxon>Eurotiomycetidae</taxon>
        <taxon>Eurotiales</taxon>
        <taxon>Aspergillaceae</taxon>
        <taxon>Penicillium</taxon>
    </lineage>
</organism>